<dbReference type="EMBL" id="JBBYHR010000004">
    <property type="protein sequence ID" value="MEL1244221.1"/>
    <property type="molecule type" value="Genomic_DNA"/>
</dbReference>
<dbReference type="InterPro" id="IPR026444">
    <property type="entry name" value="Secre_tail"/>
</dbReference>
<feature type="signal peptide" evidence="2">
    <location>
        <begin position="1"/>
        <end position="24"/>
    </location>
</feature>
<dbReference type="Pfam" id="PF24595">
    <property type="entry name" value="DUF7619"/>
    <property type="match status" value="1"/>
</dbReference>
<accession>A0ABU9HVN4</accession>
<evidence type="ECO:0000313" key="5">
    <source>
        <dbReference type="EMBL" id="MEL1244221.1"/>
    </source>
</evidence>
<evidence type="ECO:0000313" key="6">
    <source>
        <dbReference type="Proteomes" id="UP001464555"/>
    </source>
</evidence>
<keyword evidence="1 2" id="KW-0732">Signal</keyword>
<feature type="chain" id="PRO_5047417599" evidence="2">
    <location>
        <begin position="25"/>
        <end position="721"/>
    </location>
</feature>
<keyword evidence="6" id="KW-1185">Reference proteome</keyword>
<dbReference type="NCBIfam" id="TIGR04183">
    <property type="entry name" value="Por_Secre_tail"/>
    <property type="match status" value="1"/>
</dbReference>
<evidence type="ECO:0000256" key="1">
    <source>
        <dbReference type="ARBA" id="ARBA00022729"/>
    </source>
</evidence>
<dbReference type="InterPro" id="IPR055353">
    <property type="entry name" value="DUF7619"/>
</dbReference>
<dbReference type="SUPFAM" id="SSF117074">
    <property type="entry name" value="Hypothetical protein PA1324"/>
    <property type="match status" value="1"/>
</dbReference>
<evidence type="ECO:0000256" key="2">
    <source>
        <dbReference type="SAM" id="SignalP"/>
    </source>
</evidence>
<feature type="domain" description="DUF7619" evidence="4">
    <location>
        <begin position="501"/>
        <end position="633"/>
    </location>
</feature>
<evidence type="ECO:0000259" key="4">
    <source>
        <dbReference type="Pfam" id="PF24595"/>
    </source>
</evidence>
<proteinExistence type="predicted"/>
<feature type="domain" description="Secretion system C-terminal sorting" evidence="3">
    <location>
        <begin position="649"/>
        <end position="720"/>
    </location>
</feature>
<reference evidence="5 6" key="1">
    <citation type="submission" date="2024-04" db="EMBL/GenBank/DDBJ databases">
        <title>Flavobacterium sp. DGU11 16S ribosomal RNA gene Genome sequencing and assembly.</title>
        <authorList>
            <person name="Park S."/>
        </authorList>
    </citation>
    <scope>NUCLEOTIDE SEQUENCE [LARGE SCALE GENOMIC DNA]</scope>
    <source>
        <strain evidence="5 6">DGU11</strain>
    </source>
</reference>
<gene>
    <name evidence="5" type="ORF">AAEO56_08120</name>
</gene>
<dbReference type="RefSeq" id="WP_341696540.1">
    <property type="nucleotide sequence ID" value="NZ_JBBYHR010000004.1"/>
</dbReference>
<evidence type="ECO:0000259" key="3">
    <source>
        <dbReference type="Pfam" id="PF18962"/>
    </source>
</evidence>
<comment type="caution">
    <text evidence="5">The sequence shown here is derived from an EMBL/GenBank/DDBJ whole genome shotgun (WGS) entry which is preliminary data.</text>
</comment>
<organism evidence="5 6">
    <name type="scientific">Flavobacterium arundinis</name>
    <dbReference type="NCBI Taxonomy" id="3139143"/>
    <lineage>
        <taxon>Bacteria</taxon>
        <taxon>Pseudomonadati</taxon>
        <taxon>Bacteroidota</taxon>
        <taxon>Flavobacteriia</taxon>
        <taxon>Flavobacteriales</taxon>
        <taxon>Flavobacteriaceae</taxon>
        <taxon>Flavobacterium</taxon>
    </lineage>
</organism>
<protein>
    <submittedName>
        <fullName evidence="5">T9SS type A sorting domain-containing protein</fullName>
    </submittedName>
</protein>
<sequence length="721" mass="78004">MKEKLLLLAFVLLSTIQGFSQATAYPVSDISQCGNEVFDLTVAEPQALGNQNPANYSVNYYQTLQDAQNNANPLANPTSYVPYWGNPETIYIRVTNLSTGEFDTTSFEVSVGSAWVYDYDNQYVCSSFTLPAIEYGAYYTGPMGTGTMLPAGTLITTSSTIYIFAQDADCTAQEDFLVVVGAGIPLGQPSPIEACDADGDGIVSVDLNSRVGMITGGAFDAIITYHLTQMDAETGTNEIANPYAYSVSVAEPAYVYVRVETEEGCFSVVLLAIIEGDCTNNTISGNVVFNLEGSGCEGNSVVAVNVPVYYVHNNDLITTFTDANGAYSFTNVPNGYSNVYVQTDNGLVSYPANYSLLEPENSMPANFCISMPEPVNDVAVYLVPVTTIRPGFPAWYWIGYYNNGNTPASGTITLQFDATKMNLVSTTPAMVQSGNTLTFNYTNLQPFSGDWIDLDFMVLEPPMVELDDILTTSVSITPLAGDADPLNNAFTVDQIATNSWDPNDIMVREGESITEEQADHDLHYTIRFQNIGNADAIKVRIETDLDAKLDPSTFVPIGSSHPYTVTRENEHLVFKFENINLAGSQVNEAESHGFISYRIRPVSNIAVGQTISADANIYFDFNPLVATNTVNTTVQTLGNNEFAQDTFIVYPNPASGKVTLQTSTISGSASVVVADVLGKTVLTHTMDATESNLDISSLRSGLYLITLSAEGRSVTKKLVVK</sequence>
<dbReference type="Pfam" id="PF18962">
    <property type="entry name" value="Por_Secre_tail"/>
    <property type="match status" value="1"/>
</dbReference>
<dbReference type="Gene3D" id="2.60.40.10">
    <property type="entry name" value="Immunoglobulins"/>
    <property type="match status" value="1"/>
</dbReference>
<dbReference type="Proteomes" id="UP001464555">
    <property type="component" value="Unassembled WGS sequence"/>
</dbReference>
<name>A0ABU9HVN4_9FLAO</name>
<dbReference type="InterPro" id="IPR013783">
    <property type="entry name" value="Ig-like_fold"/>
</dbReference>